<evidence type="ECO:0000256" key="7">
    <source>
        <dbReference type="ARBA" id="ARBA00023239"/>
    </source>
</evidence>
<sequence length="254" mass="28319">MLKSRVIPCLLLKGESLVKTKRFKEYNYIGDPLNTVRIFNELEVDELMFLDIFASKEKRQINFNLLKDIANECFMPLSYGGNIQTLDEAKKIFEIGFEKIVINSNSFNNLKLISDISNYFGVQSVVGSIDVKKSFFGTNKIYSHHGQVKQKETVVMWAKRLEDAGVGELLITSIDKEGSWCGYDIELIKSVTQSVQVPVIANGGAGSIEDIGEVVKKAEASACAVGSMVVYQKKGMGVLVNFPDRKKLEKVLSD</sequence>
<evidence type="ECO:0000256" key="1">
    <source>
        <dbReference type="ARBA" id="ARBA00005091"/>
    </source>
</evidence>
<keyword evidence="7 12" id="KW-0456">Lyase</keyword>
<evidence type="ECO:0000256" key="4">
    <source>
        <dbReference type="ARBA" id="ARBA00012809"/>
    </source>
</evidence>
<evidence type="ECO:0000256" key="6">
    <source>
        <dbReference type="ARBA" id="ARBA00023102"/>
    </source>
</evidence>
<comment type="similarity">
    <text evidence="2 11">Belongs to the HisA/HisF family.</text>
</comment>
<evidence type="ECO:0000256" key="9">
    <source>
        <dbReference type="ARBA" id="ARBA00030264"/>
    </source>
</evidence>
<comment type="pathway">
    <text evidence="1">Amino-acid biosynthesis; L-histidine biosynthesis; L-histidine from 5-phospho-alpha-D-ribose 1-diphosphate: step 5/9.</text>
</comment>
<keyword evidence="6 11" id="KW-0368">Histidine biosynthesis</keyword>
<dbReference type="InterPro" id="IPR013785">
    <property type="entry name" value="Aldolase_TIM"/>
</dbReference>
<dbReference type="CDD" id="cd04731">
    <property type="entry name" value="HisF"/>
    <property type="match status" value="1"/>
</dbReference>
<organism evidence="12">
    <name type="scientific">uncultured Sulfurovum sp</name>
    <dbReference type="NCBI Taxonomy" id="269237"/>
    <lineage>
        <taxon>Bacteria</taxon>
        <taxon>Pseudomonadati</taxon>
        <taxon>Campylobacterota</taxon>
        <taxon>Epsilonproteobacteria</taxon>
        <taxon>Campylobacterales</taxon>
        <taxon>Sulfurovaceae</taxon>
        <taxon>Sulfurovum</taxon>
        <taxon>environmental samples</taxon>
    </lineage>
</organism>
<proteinExistence type="inferred from homology"/>
<dbReference type="Pfam" id="PF00977">
    <property type="entry name" value="His_biosynth"/>
    <property type="match status" value="1"/>
</dbReference>
<reference evidence="12" key="1">
    <citation type="submission" date="2020-01" db="EMBL/GenBank/DDBJ databases">
        <authorList>
            <person name="Meier V. D."/>
            <person name="Meier V D."/>
        </authorList>
    </citation>
    <scope>NUCLEOTIDE SEQUENCE</scope>
    <source>
        <strain evidence="12">HLG_WM_MAG_05</strain>
    </source>
</reference>
<keyword evidence="5 11" id="KW-0028">Amino-acid biosynthesis</keyword>
<dbReference type="PANTHER" id="PTHR21235:SF2">
    <property type="entry name" value="IMIDAZOLE GLYCEROL PHOSPHATE SYNTHASE HISHF"/>
    <property type="match status" value="1"/>
</dbReference>
<evidence type="ECO:0000256" key="5">
    <source>
        <dbReference type="ARBA" id="ARBA00022605"/>
    </source>
</evidence>
<dbReference type="InterPro" id="IPR011060">
    <property type="entry name" value="RibuloseP-bd_barrel"/>
</dbReference>
<dbReference type="EMBL" id="CACVAU010000014">
    <property type="protein sequence ID" value="CAA6804532.1"/>
    <property type="molecule type" value="Genomic_DNA"/>
</dbReference>
<dbReference type="GO" id="GO:0000107">
    <property type="term" value="F:imidazoleglycerol-phosphate synthase activity"/>
    <property type="evidence" value="ECO:0007669"/>
    <property type="project" value="InterPro"/>
</dbReference>
<dbReference type="PANTHER" id="PTHR21235">
    <property type="entry name" value="IMIDAZOLE GLYCEROL PHOSPHATE SYNTHASE SUBUNIT HISF/H IGP SYNTHASE SUBUNIT HISF/H"/>
    <property type="match status" value="1"/>
</dbReference>
<dbReference type="InterPro" id="IPR050064">
    <property type="entry name" value="IGPS_HisA/HisF"/>
</dbReference>
<evidence type="ECO:0000256" key="2">
    <source>
        <dbReference type="ARBA" id="ARBA00009667"/>
    </source>
</evidence>
<name>A0A6S6SMH5_9BACT</name>
<evidence type="ECO:0000256" key="3">
    <source>
        <dbReference type="ARBA" id="ARBA00011152"/>
    </source>
</evidence>
<evidence type="ECO:0000313" key="12">
    <source>
        <dbReference type="EMBL" id="CAA6804532.1"/>
    </source>
</evidence>
<accession>A0A6S6SMH5</accession>
<evidence type="ECO:0000256" key="11">
    <source>
        <dbReference type="RuleBase" id="RU003657"/>
    </source>
</evidence>
<evidence type="ECO:0000256" key="8">
    <source>
        <dbReference type="ARBA" id="ARBA00025475"/>
    </source>
</evidence>
<dbReference type="EC" id="4.3.2.10" evidence="4"/>
<gene>
    <name evidence="12" type="ORF">HELGO_WM11854</name>
</gene>
<dbReference type="UniPathway" id="UPA00031">
    <property type="reaction ID" value="UER00010"/>
</dbReference>
<evidence type="ECO:0000256" key="10">
    <source>
        <dbReference type="ARBA" id="ARBA00047838"/>
    </source>
</evidence>
<dbReference type="AlphaFoldDB" id="A0A6S6SMH5"/>
<protein>
    <recommendedName>
        <fullName evidence="4">imidazole glycerol-phosphate synthase</fullName>
        <ecNumber evidence="4">4.3.2.10</ecNumber>
    </recommendedName>
    <alternativeName>
        <fullName evidence="9">IGP synthase cyclase subunit</fullName>
    </alternativeName>
</protein>
<comment type="function">
    <text evidence="8">IGPS catalyzes the conversion of PRFAR and glutamine to IGP, AICAR and glutamate. The HisF subunit catalyzes the cyclization activity that produces IGP and AICAR from PRFAR using the ammonia provided by the HisH subunit.</text>
</comment>
<dbReference type="NCBIfam" id="NF038364">
    <property type="entry name" value="AglZ_HisF2_fam"/>
    <property type="match status" value="1"/>
</dbReference>
<dbReference type="SUPFAM" id="SSF51366">
    <property type="entry name" value="Ribulose-phoshate binding barrel"/>
    <property type="match status" value="1"/>
</dbReference>
<comment type="catalytic activity">
    <reaction evidence="10">
        <text>5-[(5-phospho-1-deoxy-D-ribulos-1-ylimino)methylamino]-1-(5-phospho-beta-D-ribosyl)imidazole-4-carboxamide + L-glutamine = D-erythro-1-(imidazol-4-yl)glycerol 3-phosphate + 5-amino-1-(5-phospho-beta-D-ribosyl)imidazole-4-carboxamide + L-glutamate + H(+)</text>
        <dbReference type="Rhea" id="RHEA:24793"/>
        <dbReference type="ChEBI" id="CHEBI:15378"/>
        <dbReference type="ChEBI" id="CHEBI:29985"/>
        <dbReference type="ChEBI" id="CHEBI:58278"/>
        <dbReference type="ChEBI" id="CHEBI:58359"/>
        <dbReference type="ChEBI" id="CHEBI:58475"/>
        <dbReference type="ChEBI" id="CHEBI:58525"/>
        <dbReference type="EC" id="4.3.2.10"/>
    </reaction>
</comment>
<dbReference type="InterPro" id="IPR006062">
    <property type="entry name" value="His_biosynth"/>
</dbReference>
<dbReference type="GO" id="GO:0016829">
    <property type="term" value="F:lyase activity"/>
    <property type="evidence" value="ECO:0007669"/>
    <property type="project" value="UniProtKB-KW"/>
</dbReference>
<comment type="subunit">
    <text evidence="3">Heterodimer of HisH and HisF.</text>
</comment>
<dbReference type="InterPro" id="IPR004651">
    <property type="entry name" value="HisF"/>
</dbReference>
<dbReference type="GO" id="GO:0000105">
    <property type="term" value="P:L-histidine biosynthetic process"/>
    <property type="evidence" value="ECO:0007669"/>
    <property type="project" value="UniProtKB-UniPathway"/>
</dbReference>
<dbReference type="Gene3D" id="3.20.20.70">
    <property type="entry name" value="Aldolase class I"/>
    <property type="match status" value="1"/>
</dbReference>